<reference evidence="1 2" key="1">
    <citation type="submission" date="2019-08" db="EMBL/GenBank/DDBJ databases">
        <title>The genome sequence of a newly discovered highly antifungal drug resistant Aspergillus species, Aspergillus tanneri NIH 1004.</title>
        <authorList>
            <person name="Mounaud S."/>
            <person name="Singh I."/>
            <person name="Joardar V."/>
            <person name="Pakala S."/>
            <person name="Pakala S."/>
            <person name="Venepally P."/>
            <person name="Chung J.K."/>
            <person name="Losada L."/>
            <person name="Nierman W.C."/>
        </authorList>
    </citation>
    <scope>NUCLEOTIDE SEQUENCE [LARGE SCALE GENOMIC DNA]</scope>
    <source>
        <strain evidence="1 2">NIH1004</strain>
    </source>
</reference>
<name>A0A5M9M8M6_9EURO</name>
<organism evidence="1 2">
    <name type="scientific">Aspergillus tanneri</name>
    <dbReference type="NCBI Taxonomy" id="1220188"/>
    <lineage>
        <taxon>Eukaryota</taxon>
        <taxon>Fungi</taxon>
        <taxon>Dikarya</taxon>
        <taxon>Ascomycota</taxon>
        <taxon>Pezizomycotina</taxon>
        <taxon>Eurotiomycetes</taxon>
        <taxon>Eurotiomycetidae</taxon>
        <taxon>Eurotiales</taxon>
        <taxon>Aspergillaceae</taxon>
        <taxon>Aspergillus</taxon>
        <taxon>Aspergillus subgen. Circumdati</taxon>
    </lineage>
</organism>
<protein>
    <submittedName>
        <fullName evidence="1">Uncharacterized protein</fullName>
    </submittedName>
</protein>
<evidence type="ECO:0000313" key="2">
    <source>
        <dbReference type="Proteomes" id="UP000324241"/>
    </source>
</evidence>
<accession>A0A5M9M8M6</accession>
<sequence>MVQEGSPNSLLLKDAPRLPYPSISPRGAWPWVRRFSTCLPRPNRSEWLSSSRSVVSMWKSARAVRRVSRYVCPRVTSFVDLALEPSKPITRVDGVDALGNKASATSEQSLPTPLLSFVDLLLAFDGAYPFASGVLARLSDGCSPVVDADQRPAGVFSSRQDAIIWSQAMIGSPALLSSNDTFVNMAVQEFMQHPDIVRDSTGPQDTSAEGSPAWASSGVILANCPRDLPRSNRLTGRRAQYTAAHFCPMRTRSLHFNQHRVWATGEKNIMLHARLDRYQWSPAGRVPLLNKPFE</sequence>
<dbReference type="Proteomes" id="UP000324241">
    <property type="component" value="Unassembled WGS sequence"/>
</dbReference>
<dbReference type="EMBL" id="QUQM01000014">
    <property type="protein sequence ID" value="KAA8641273.1"/>
    <property type="molecule type" value="Genomic_DNA"/>
</dbReference>
<dbReference type="GeneID" id="54324776"/>
<gene>
    <name evidence="1" type="ORF">ATNIH1004_002074</name>
</gene>
<comment type="caution">
    <text evidence="1">The sequence shown here is derived from an EMBL/GenBank/DDBJ whole genome shotgun (WGS) entry which is preliminary data.</text>
</comment>
<dbReference type="RefSeq" id="XP_033420635.1">
    <property type="nucleotide sequence ID" value="XM_033566769.1"/>
</dbReference>
<dbReference type="AlphaFoldDB" id="A0A5M9M8M6"/>
<proteinExistence type="predicted"/>
<evidence type="ECO:0000313" key="1">
    <source>
        <dbReference type="EMBL" id="KAA8641273.1"/>
    </source>
</evidence>